<protein>
    <submittedName>
        <fullName evidence="1">Efflux pump vrtL</fullName>
    </submittedName>
</protein>
<accession>A0ACB8GM87</accession>
<evidence type="ECO:0000313" key="2">
    <source>
        <dbReference type="Proteomes" id="UP000664032"/>
    </source>
</evidence>
<proteinExistence type="predicted"/>
<comment type="caution">
    <text evidence="1">The sequence shown here is derived from an EMBL/GenBank/DDBJ whole genome shotgun (WGS) entry which is preliminary data.</text>
</comment>
<evidence type="ECO:0000313" key="1">
    <source>
        <dbReference type="EMBL" id="KAH9476321.1"/>
    </source>
</evidence>
<sequence length="273" mass="29510">MPSDGCSNADTVSSSRPPKTVGTRTVKAADAPTGEHGSASENDAKYLENGDKEQTEEDMVIVDWDGPSDTSNPKNWPYRTKWVATLVVSSFTFISPVSSAMIAPASDQVAHDFGITNDVLIAMTTSVFLLGYAWNTGCGFAKNATQLLLFRFLAGVGGGAPLAIGGGVLGDIWLSEERGKAIAVYSLAPLLGPAIGPVCGGWIAERSTWRWVFWSTSLVDVIVQVTGLFYLRESYAPVLLERKADQIRKRMDIEREPQRLVRTVFDSAGDSRT</sequence>
<dbReference type="Proteomes" id="UP000664032">
    <property type="component" value="Unassembled WGS sequence"/>
</dbReference>
<gene>
    <name evidence="1" type="ORF">JR316_0011896</name>
</gene>
<keyword evidence="2" id="KW-1185">Reference proteome</keyword>
<name>A0ACB8GM87_PSICU</name>
<reference evidence="1" key="1">
    <citation type="submission" date="2021-10" db="EMBL/GenBank/DDBJ databases">
        <title>Psilocybe cubensis genome.</title>
        <authorList>
            <person name="Mckernan K.J."/>
            <person name="Crawford S."/>
            <person name="Trippe A."/>
            <person name="Kane L.T."/>
            <person name="Mclaughlin S."/>
        </authorList>
    </citation>
    <scope>NUCLEOTIDE SEQUENCE</scope>
    <source>
        <strain evidence="1">MGC-MH-2018</strain>
    </source>
</reference>
<organism evidence="1 2">
    <name type="scientific">Psilocybe cubensis</name>
    <name type="common">Psychedelic mushroom</name>
    <name type="synonym">Stropharia cubensis</name>
    <dbReference type="NCBI Taxonomy" id="181762"/>
    <lineage>
        <taxon>Eukaryota</taxon>
        <taxon>Fungi</taxon>
        <taxon>Dikarya</taxon>
        <taxon>Basidiomycota</taxon>
        <taxon>Agaricomycotina</taxon>
        <taxon>Agaricomycetes</taxon>
        <taxon>Agaricomycetidae</taxon>
        <taxon>Agaricales</taxon>
        <taxon>Agaricineae</taxon>
        <taxon>Strophariaceae</taxon>
        <taxon>Psilocybe</taxon>
    </lineage>
</organism>
<dbReference type="EMBL" id="JAFIQS020000011">
    <property type="protein sequence ID" value="KAH9476321.1"/>
    <property type="molecule type" value="Genomic_DNA"/>
</dbReference>